<name>A0A8I0P533_9ACTN</name>
<dbReference type="GO" id="GO:0016987">
    <property type="term" value="F:sigma factor activity"/>
    <property type="evidence" value="ECO:0007669"/>
    <property type="project" value="UniProtKB-KW"/>
</dbReference>
<comment type="caution">
    <text evidence="8">The sequence shown here is derived from an EMBL/GenBank/DDBJ whole genome shotgun (WGS) entry which is preliminary data.</text>
</comment>
<dbReference type="PANTHER" id="PTHR43133:SF8">
    <property type="entry name" value="RNA POLYMERASE SIGMA FACTOR HI_1459-RELATED"/>
    <property type="match status" value="1"/>
</dbReference>
<evidence type="ECO:0000256" key="5">
    <source>
        <dbReference type="ARBA" id="ARBA00023163"/>
    </source>
</evidence>
<dbReference type="InterPro" id="IPR013324">
    <property type="entry name" value="RNA_pol_sigma_r3/r4-like"/>
</dbReference>
<sequence>MEGAAAVRASKAGENPPVVSSPEDRPDPKAHRERVLHKAYREHNTLIIARLRKAGLMDLAGDIAHEAWIRALRDERFDPNREPLPYIWTIARNLAKDLLRRRGREVPLEVLGDAATPEDDTLLLWREEIDPAIATVRSAQGRQVLMMQRDGREDDEIASHLGVSKNQVSVQRHRALREVRRHVGLGEGSSSE</sequence>
<keyword evidence="5" id="KW-0804">Transcription</keyword>
<evidence type="ECO:0000256" key="4">
    <source>
        <dbReference type="ARBA" id="ARBA00023125"/>
    </source>
</evidence>
<keyword evidence="2" id="KW-0805">Transcription regulation</keyword>
<dbReference type="InterPro" id="IPR036388">
    <property type="entry name" value="WH-like_DNA-bd_sf"/>
</dbReference>
<dbReference type="InterPro" id="IPR039425">
    <property type="entry name" value="RNA_pol_sigma-70-like"/>
</dbReference>
<evidence type="ECO:0000313" key="8">
    <source>
        <dbReference type="EMBL" id="MBE1599846.1"/>
    </source>
</evidence>
<dbReference type="PANTHER" id="PTHR43133">
    <property type="entry name" value="RNA POLYMERASE ECF-TYPE SIGMA FACTO"/>
    <property type="match status" value="1"/>
</dbReference>
<dbReference type="Proteomes" id="UP000629287">
    <property type="component" value="Unassembled WGS sequence"/>
</dbReference>
<protein>
    <submittedName>
        <fullName evidence="8">RNA polymerase sigma factor (Sigma-70 family)</fullName>
    </submittedName>
</protein>
<dbReference type="SUPFAM" id="SSF88659">
    <property type="entry name" value="Sigma3 and sigma4 domains of RNA polymerase sigma factors"/>
    <property type="match status" value="1"/>
</dbReference>
<feature type="region of interest" description="Disordered" evidence="6">
    <location>
        <begin position="1"/>
        <end position="32"/>
    </location>
</feature>
<dbReference type="EMBL" id="JADBGF010000001">
    <property type="protein sequence ID" value="MBE1599846.1"/>
    <property type="molecule type" value="Genomic_DNA"/>
</dbReference>
<dbReference type="OrthoDB" id="3777963at2"/>
<dbReference type="Pfam" id="PF04542">
    <property type="entry name" value="Sigma70_r2"/>
    <property type="match status" value="1"/>
</dbReference>
<dbReference type="Gene3D" id="1.10.10.10">
    <property type="entry name" value="Winged helix-like DNA-binding domain superfamily/Winged helix DNA-binding domain"/>
    <property type="match status" value="1"/>
</dbReference>
<dbReference type="InterPro" id="IPR014284">
    <property type="entry name" value="RNA_pol_sigma-70_dom"/>
</dbReference>
<keyword evidence="3" id="KW-0731">Sigma factor</keyword>
<feature type="domain" description="RNA polymerase sigma-70 region 2" evidence="7">
    <location>
        <begin position="57"/>
        <end position="104"/>
    </location>
</feature>
<evidence type="ECO:0000256" key="3">
    <source>
        <dbReference type="ARBA" id="ARBA00023082"/>
    </source>
</evidence>
<accession>A0A8I0P533</accession>
<dbReference type="SUPFAM" id="SSF88946">
    <property type="entry name" value="Sigma2 domain of RNA polymerase sigma factors"/>
    <property type="match status" value="1"/>
</dbReference>
<dbReference type="GeneID" id="86830514"/>
<dbReference type="AlphaFoldDB" id="A0A8I0P533"/>
<dbReference type="Gene3D" id="1.10.1740.10">
    <property type="match status" value="1"/>
</dbReference>
<evidence type="ECO:0000256" key="6">
    <source>
        <dbReference type="SAM" id="MobiDB-lite"/>
    </source>
</evidence>
<gene>
    <name evidence="8" type="ORF">H4687_005975</name>
</gene>
<evidence type="ECO:0000256" key="1">
    <source>
        <dbReference type="ARBA" id="ARBA00010641"/>
    </source>
</evidence>
<keyword evidence="9" id="KW-1185">Reference proteome</keyword>
<dbReference type="NCBIfam" id="TIGR02937">
    <property type="entry name" value="sigma70-ECF"/>
    <property type="match status" value="1"/>
</dbReference>
<comment type="similarity">
    <text evidence="1">Belongs to the sigma-70 factor family. ECF subfamily.</text>
</comment>
<organism evidence="8 9">
    <name type="scientific">Streptomyces stelliscabiei</name>
    <dbReference type="NCBI Taxonomy" id="146820"/>
    <lineage>
        <taxon>Bacteria</taxon>
        <taxon>Bacillati</taxon>
        <taxon>Actinomycetota</taxon>
        <taxon>Actinomycetes</taxon>
        <taxon>Kitasatosporales</taxon>
        <taxon>Streptomycetaceae</taxon>
        <taxon>Streptomyces</taxon>
    </lineage>
</organism>
<evidence type="ECO:0000313" key="9">
    <source>
        <dbReference type="Proteomes" id="UP000629287"/>
    </source>
</evidence>
<reference evidence="8 9" key="1">
    <citation type="submission" date="2020-10" db="EMBL/GenBank/DDBJ databases">
        <title>Sequencing the genomes of 1000 actinobacteria strains.</title>
        <authorList>
            <person name="Klenk H.-P."/>
        </authorList>
    </citation>
    <scope>NUCLEOTIDE SEQUENCE [LARGE SCALE GENOMIC DNA]</scope>
    <source>
        <strain evidence="8 9">DSM 41803</strain>
    </source>
</reference>
<dbReference type="InterPro" id="IPR013325">
    <property type="entry name" value="RNA_pol_sigma_r2"/>
</dbReference>
<dbReference type="InterPro" id="IPR007627">
    <property type="entry name" value="RNA_pol_sigma70_r2"/>
</dbReference>
<dbReference type="RefSeq" id="WP_078907618.1">
    <property type="nucleotide sequence ID" value="NZ_JADBGF010000001.1"/>
</dbReference>
<dbReference type="GO" id="GO:0003677">
    <property type="term" value="F:DNA binding"/>
    <property type="evidence" value="ECO:0007669"/>
    <property type="project" value="UniProtKB-KW"/>
</dbReference>
<proteinExistence type="inferred from homology"/>
<keyword evidence="4" id="KW-0238">DNA-binding</keyword>
<dbReference type="GO" id="GO:0006352">
    <property type="term" value="P:DNA-templated transcription initiation"/>
    <property type="evidence" value="ECO:0007669"/>
    <property type="project" value="InterPro"/>
</dbReference>
<evidence type="ECO:0000259" key="7">
    <source>
        <dbReference type="Pfam" id="PF04542"/>
    </source>
</evidence>
<evidence type="ECO:0000256" key="2">
    <source>
        <dbReference type="ARBA" id="ARBA00023015"/>
    </source>
</evidence>